<keyword evidence="6" id="KW-0238">DNA-binding</keyword>
<evidence type="ECO:0000256" key="6">
    <source>
        <dbReference type="ARBA" id="ARBA00023125"/>
    </source>
</evidence>
<accession>A0A2I0QRG5</accession>
<dbReference type="GO" id="GO:0008233">
    <property type="term" value="F:peptidase activity"/>
    <property type="evidence" value="ECO:0007669"/>
    <property type="project" value="UniProtKB-KW"/>
</dbReference>
<evidence type="ECO:0000313" key="9">
    <source>
        <dbReference type="EMBL" id="PKR76926.1"/>
    </source>
</evidence>
<dbReference type="InterPro" id="IPR036590">
    <property type="entry name" value="SRAP-like"/>
</dbReference>
<dbReference type="GO" id="GO:0106300">
    <property type="term" value="P:protein-DNA covalent cross-linking repair"/>
    <property type="evidence" value="ECO:0007669"/>
    <property type="project" value="InterPro"/>
</dbReference>
<organism evidence="9 10">
    <name type="scientific">Halalkalibacillus sediminis</name>
    <dbReference type="NCBI Taxonomy" id="2018042"/>
    <lineage>
        <taxon>Bacteria</taxon>
        <taxon>Bacillati</taxon>
        <taxon>Bacillota</taxon>
        <taxon>Bacilli</taxon>
        <taxon>Bacillales</taxon>
        <taxon>Bacillaceae</taxon>
        <taxon>Halalkalibacillus</taxon>
    </lineage>
</organism>
<dbReference type="GO" id="GO:0016829">
    <property type="term" value="F:lyase activity"/>
    <property type="evidence" value="ECO:0007669"/>
    <property type="project" value="UniProtKB-KW"/>
</dbReference>
<reference evidence="9 10" key="1">
    <citation type="submission" date="2017-06" db="EMBL/GenBank/DDBJ databases">
        <title>the draft geome sequence of Illustriluteabacillus marina B3227.</title>
        <authorList>
            <person name="He R.-H."/>
            <person name="Du Z.-J."/>
        </authorList>
    </citation>
    <scope>NUCLEOTIDE SEQUENCE [LARGE SCALE GENOMIC DNA]</scope>
    <source>
        <strain evidence="9 10">B3227</strain>
    </source>
</reference>
<dbReference type="PANTHER" id="PTHR13604">
    <property type="entry name" value="DC12-RELATED"/>
    <property type="match status" value="1"/>
</dbReference>
<comment type="caution">
    <text evidence="9">The sequence shown here is derived from an EMBL/GenBank/DDBJ whole genome shotgun (WGS) entry which is preliminary data.</text>
</comment>
<dbReference type="Proteomes" id="UP000243524">
    <property type="component" value="Unassembled WGS sequence"/>
</dbReference>
<evidence type="ECO:0000256" key="3">
    <source>
        <dbReference type="ARBA" id="ARBA00022763"/>
    </source>
</evidence>
<dbReference type="SUPFAM" id="SSF143081">
    <property type="entry name" value="BB1717-like"/>
    <property type="match status" value="1"/>
</dbReference>
<evidence type="ECO:0000256" key="5">
    <source>
        <dbReference type="ARBA" id="ARBA00023124"/>
    </source>
</evidence>
<keyword evidence="10" id="KW-1185">Reference proteome</keyword>
<name>A0A2I0QRG5_9BACI</name>
<evidence type="ECO:0000256" key="8">
    <source>
        <dbReference type="RuleBase" id="RU364100"/>
    </source>
</evidence>
<gene>
    <name evidence="9" type="ORF">CEY16_14060</name>
</gene>
<evidence type="ECO:0000313" key="10">
    <source>
        <dbReference type="Proteomes" id="UP000243524"/>
    </source>
</evidence>
<sequence>MCGRFTFLADEIDVLNAFQLDEMVEWHNNYNIAPTQDVLTIINDGEKNRAGNMKWGLVPFWSKDPSIGSKMINARLETADEKPSFKKLMERKRCLIVADSFYEWQKTEDGKQPMRIFLKDRPVFAFAGLWDRWKTDEEERVTCTILTKEANDFMKPMHHRMPVILPKDAEQEWIEFEAKDPSDMKQWILGLGDDSMDAYPVSTYVNSPRNNDEDCIKRVDEAN</sequence>
<protein>
    <recommendedName>
        <fullName evidence="8">Abasic site processing protein</fullName>
        <ecNumber evidence="8">3.4.-.-</ecNumber>
    </recommendedName>
</protein>
<dbReference type="GO" id="GO:0006508">
    <property type="term" value="P:proteolysis"/>
    <property type="evidence" value="ECO:0007669"/>
    <property type="project" value="UniProtKB-KW"/>
</dbReference>
<dbReference type="AlphaFoldDB" id="A0A2I0QRG5"/>
<dbReference type="Gene3D" id="3.90.1680.10">
    <property type="entry name" value="SOS response associated peptidase-like"/>
    <property type="match status" value="1"/>
</dbReference>
<keyword evidence="7" id="KW-0456">Lyase</keyword>
<dbReference type="EMBL" id="PJNH01000004">
    <property type="protein sequence ID" value="PKR76926.1"/>
    <property type="molecule type" value="Genomic_DNA"/>
</dbReference>
<dbReference type="OrthoDB" id="9782620at2"/>
<dbReference type="GO" id="GO:0003697">
    <property type="term" value="F:single-stranded DNA binding"/>
    <property type="evidence" value="ECO:0007669"/>
    <property type="project" value="InterPro"/>
</dbReference>
<dbReference type="EC" id="3.4.-.-" evidence="8"/>
<keyword evidence="3" id="KW-0227">DNA damage</keyword>
<dbReference type="InterPro" id="IPR003738">
    <property type="entry name" value="SRAP"/>
</dbReference>
<comment type="similarity">
    <text evidence="1 8">Belongs to the SOS response-associated peptidase family.</text>
</comment>
<keyword evidence="2 8" id="KW-0645">Protease</keyword>
<evidence type="ECO:0000256" key="4">
    <source>
        <dbReference type="ARBA" id="ARBA00022801"/>
    </source>
</evidence>
<dbReference type="Pfam" id="PF02586">
    <property type="entry name" value="SRAP"/>
    <property type="match status" value="1"/>
</dbReference>
<dbReference type="RefSeq" id="WP_101332676.1">
    <property type="nucleotide sequence ID" value="NZ_PJNH01000004.1"/>
</dbReference>
<proteinExistence type="inferred from homology"/>
<evidence type="ECO:0000256" key="7">
    <source>
        <dbReference type="ARBA" id="ARBA00023239"/>
    </source>
</evidence>
<evidence type="ECO:0000256" key="1">
    <source>
        <dbReference type="ARBA" id="ARBA00008136"/>
    </source>
</evidence>
<keyword evidence="4 8" id="KW-0378">Hydrolase</keyword>
<keyword evidence="5" id="KW-0190">Covalent protein-DNA linkage</keyword>
<dbReference type="PANTHER" id="PTHR13604:SF0">
    <property type="entry name" value="ABASIC SITE PROCESSING PROTEIN HMCES"/>
    <property type="match status" value="1"/>
</dbReference>
<evidence type="ECO:0000256" key="2">
    <source>
        <dbReference type="ARBA" id="ARBA00022670"/>
    </source>
</evidence>